<dbReference type="InterPro" id="IPR051805">
    <property type="entry name" value="Dehydratase_Activator_Redct"/>
</dbReference>
<keyword evidence="2" id="KW-1185">Reference proteome</keyword>
<reference evidence="1 2" key="1">
    <citation type="journal article" date="2021" name="Sci. Rep.">
        <title>The distribution of antibiotic resistance genes in chicken gut microbiota commensals.</title>
        <authorList>
            <person name="Juricova H."/>
            <person name="Matiasovicova J."/>
            <person name="Kubasova T."/>
            <person name="Cejkova D."/>
            <person name="Rychlik I."/>
        </authorList>
    </citation>
    <scope>NUCLEOTIDE SEQUENCE [LARGE SCALE GENOMIC DNA]</scope>
    <source>
        <strain evidence="1 2">An411</strain>
    </source>
</reference>
<protein>
    <recommendedName>
        <fullName evidence="3">2-hydroxyglutaryl-CoA dehydratase</fullName>
    </recommendedName>
</protein>
<dbReference type="PANTHER" id="PTHR32329:SF5">
    <property type="entry name" value="ACTIVATOR OF 2-HYDROXYACYL-COA DEHYDRATASE"/>
    <property type="match status" value="1"/>
</dbReference>
<accession>A0ABS2FUS0</accession>
<comment type="caution">
    <text evidence="1">The sequence shown here is derived from an EMBL/GenBank/DDBJ whole genome shotgun (WGS) entry which is preliminary data.</text>
</comment>
<evidence type="ECO:0000313" key="1">
    <source>
        <dbReference type="EMBL" id="MBM6851379.1"/>
    </source>
</evidence>
<proteinExistence type="predicted"/>
<evidence type="ECO:0000313" key="2">
    <source>
        <dbReference type="Proteomes" id="UP000719500"/>
    </source>
</evidence>
<dbReference type="Proteomes" id="UP000719500">
    <property type="component" value="Unassembled WGS sequence"/>
</dbReference>
<sequence length="401" mass="44360">MAERKTLLIPSLLDDWFPLLRYAFASERWEPVLLDGDWREAESLGMRHVHNDLCVPFVLITGQVLAALRSGMYEPGRTGVLISQAGDACRGSCLIRLLRKVLDREGFSQVQLLSLNVRGIDRGAALPVGPRMALRARAALFWGDALAAMVHQTRPYEASSGAADALRRKWLDLLGRDLAKDRGLSGRAILRRCREMAADFRRLPVKAGRRQVIAVTGDIYTKNCHLGNRDLVRWLEAHGCETAVNGMSWYVLYYIDTHLDVWPRPARLGGKLLGAHLERLQRGMLDTLRAAGFTALPPYRALKAQAAGLAPMSCALGAGWLMAAEMAGWVRSGRRKVLCCQSFGCLPGHICARGQYASLMCKLPGSLIVGVDFDPSTGEGTLESRIRMLLDEDLDLPFPRE</sequence>
<dbReference type="RefSeq" id="WP_204804138.1">
    <property type="nucleotide sequence ID" value="NZ_JACSNX010000009.1"/>
</dbReference>
<gene>
    <name evidence="1" type="ORF">H9X91_08010</name>
</gene>
<dbReference type="PANTHER" id="PTHR32329">
    <property type="entry name" value="BIFUNCTIONAL PROTEIN [INCLUDES 2-HYDROXYACYL-COA DEHYDRATASE (N-TER) AND ITS ACTIVATOR DOMAIN (C_TERM)-RELATED"/>
    <property type="match status" value="1"/>
</dbReference>
<evidence type="ECO:0008006" key="3">
    <source>
        <dbReference type="Google" id="ProtNLM"/>
    </source>
</evidence>
<name>A0ABS2FUS0_9FIRM</name>
<organism evidence="1 2">
    <name type="scientific">Oscillibacter valericigenes</name>
    <dbReference type="NCBI Taxonomy" id="351091"/>
    <lineage>
        <taxon>Bacteria</taxon>
        <taxon>Bacillati</taxon>
        <taxon>Bacillota</taxon>
        <taxon>Clostridia</taxon>
        <taxon>Eubacteriales</taxon>
        <taxon>Oscillospiraceae</taxon>
        <taxon>Oscillibacter</taxon>
    </lineage>
</organism>
<dbReference type="EMBL" id="JACSNX010000009">
    <property type="protein sequence ID" value="MBM6851379.1"/>
    <property type="molecule type" value="Genomic_DNA"/>
</dbReference>